<dbReference type="InterPro" id="IPR009100">
    <property type="entry name" value="AcylCoA_DH/oxidase_NM_dom_sf"/>
</dbReference>
<comment type="similarity">
    <text evidence="2">Belongs to the HpaH/HsaA monooxygenase family.</text>
</comment>
<accession>A0ABY7ZZI6</accession>
<dbReference type="EMBL" id="CP095749">
    <property type="protein sequence ID" value="WEB37921.1"/>
    <property type="molecule type" value="Genomic_DNA"/>
</dbReference>
<dbReference type="Gene3D" id="1.20.140.10">
    <property type="entry name" value="Butyryl-CoA Dehydrogenase, subunit A, domain 3"/>
    <property type="match status" value="1"/>
</dbReference>
<dbReference type="PANTHER" id="PTHR48083">
    <property type="entry name" value="MEDIUM-CHAIN SPECIFIC ACYL-COA DEHYDROGENASE, MITOCHONDRIAL-RELATED"/>
    <property type="match status" value="1"/>
</dbReference>
<gene>
    <name evidence="5" type="ORF">MOV08_00205</name>
</gene>
<dbReference type="SUPFAM" id="SSF47203">
    <property type="entry name" value="Acyl-CoA dehydrogenase C-terminal domain-like"/>
    <property type="match status" value="1"/>
</dbReference>
<name>A0ABY7ZZI6_9ACTN</name>
<dbReference type="InterPro" id="IPR037069">
    <property type="entry name" value="AcylCoA_DH/ox_N_sf"/>
</dbReference>
<protein>
    <submittedName>
        <fullName evidence="5">Acyl-CoA dehydrogenase</fullName>
    </submittedName>
</protein>
<reference evidence="5 6" key="1">
    <citation type="submission" date="2022-03" db="EMBL/GenBank/DDBJ databases">
        <title>Streptomyces yunnanensis P86,complete genome.</title>
        <authorList>
            <person name="Chen S."/>
            <person name="Zhang Q."/>
        </authorList>
    </citation>
    <scope>NUCLEOTIDE SEQUENCE [LARGE SCALE GENOMIC DNA]</scope>
    <source>
        <strain evidence="5 6">P86</strain>
    </source>
</reference>
<dbReference type="Proteomes" id="UP001218629">
    <property type="component" value="Chromosome"/>
</dbReference>
<dbReference type="Pfam" id="PF02771">
    <property type="entry name" value="Acyl-CoA_dh_N"/>
    <property type="match status" value="1"/>
</dbReference>
<evidence type="ECO:0000313" key="5">
    <source>
        <dbReference type="EMBL" id="WEB37921.1"/>
    </source>
</evidence>
<dbReference type="SUPFAM" id="SSF56645">
    <property type="entry name" value="Acyl-CoA dehydrogenase NM domain-like"/>
    <property type="match status" value="1"/>
</dbReference>
<dbReference type="Gene3D" id="1.10.540.10">
    <property type="entry name" value="Acyl-CoA dehydrogenase/oxidase, N-terminal domain"/>
    <property type="match status" value="1"/>
</dbReference>
<feature type="domain" description="Acyl-CoA dehydrogenase C-terminal" evidence="4">
    <location>
        <begin position="241"/>
        <end position="369"/>
    </location>
</feature>
<evidence type="ECO:0000313" key="6">
    <source>
        <dbReference type="Proteomes" id="UP001218629"/>
    </source>
</evidence>
<dbReference type="Pfam" id="PF08028">
    <property type="entry name" value="Acyl-CoA_dh_2"/>
    <property type="match status" value="1"/>
</dbReference>
<dbReference type="PANTHER" id="PTHR48083:SF19">
    <property type="entry name" value="FLAVIN-DEPENDENT MONOOXYGENASE, OXYGENASE SUBUNIT HSAA"/>
    <property type="match status" value="1"/>
</dbReference>
<keyword evidence="6" id="KW-1185">Reference proteome</keyword>
<dbReference type="InterPro" id="IPR013786">
    <property type="entry name" value="AcylCoA_DH/ox_N"/>
</dbReference>
<dbReference type="Gene3D" id="2.40.110.10">
    <property type="entry name" value="Butyryl-CoA Dehydrogenase, subunit A, domain 2"/>
    <property type="match status" value="1"/>
</dbReference>
<dbReference type="PIRSF" id="PIRSF016578">
    <property type="entry name" value="HsaA"/>
    <property type="match status" value="1"/>
</dbReference>
<dbReference type="InterPro" id="IPR046373">
    <property type="entry name" value="Acyl-CoA_Oxase/DH_mid-dom_sf"/>
</dbReference>
<evidence type="ECO:0000256" key="1">
    <source>
        <dbReference type="ARBA" id="ARBA00023002"/>
    </source>
</evidence>
<organism evidence="5 6">
    <name type="scientific">Streptomyces yunnanensis</name>
    <dbReference type="NCBI Taxonomy" id="156453"/>
    <lineage>
        <taxon>Bacteria</taxon>
        <taxon>Bacillati</taxon>
        <taxon>Actinomycetota</taxon>
        <taxon>Actinomycetes</taxon>
        <taxon>Kitasatosporales</taxon>
        <taxon>Streptomycetaceae</taxon>
        <taxon>Streptomyces</taxon>
    </lineage>
</organism>
<dbReference type="InterPro" id="IPR036250">
    <property type="entry name" value="AcylCo_DH-like_C"/>
</dbReference>
<dbReference type="RefSeq" id="WP_275305685.1">
    <property type="nucleotide sequence ID" value="NZ_CP095749.1"/>
</dbReference>
<keyword evidence="1" id="KW-0560">Oxidoreductase</keyword>
<evidence type="ECO:0000256" key="2">
    <source>
        <dbReference type="ARBA" id="ARBA00049661"/>
    </source>
</evidence>
<dbReference type="InterPro" id="IPR013107">
    <property type="entry name" value="Acyl-CoA_DH_C"/>
</dbReference>
<evidence type="ECO:0000259" key="4">
    <source>
        <dbReference type="Pfam" id="PF08028"/>
    </source>
</evidence>
<sequence>MTATGAEAAAILQAVEGILPDLRENSLEAEERRWIPDENIALLEKTGIFRMGVPRRFGGLDLPLAEQIKILTELPRGCGSTGWVAMVWAACTWLATLYPEEAQQEVFADSPVRISGGFTPSGSIVPADGGFVLSGTWRFNTGCRGAHWDILAALQEHSDGQVEQVFALVPMADLTIADDWDVTSGSGTGSCSVSAQDVFVPAHRVASGVEATMGGSPQRSADMTPGRNYYLTGFVNSCAIATYIGIAKAVLELFTATAQRRGISYTSWTEQHKHPLTQIKVATAANQIAAAEALSDTYIALMQERADAGELPTVEEMAAFHGKSGYALQLVRDAVTELHCISGASVISRKDPFQRHFRDLMGFSLHGMMAPHVNLELHGRVLLGLDPDTDVL</sequence>
<evidence type="ECO:0000259" key="3">
    <source>
        <dbReference type="Pfam" id="PF02771"/>
    </source>
</evidence>
<proteinExistence type="inferred from homology"/>
<dbReference type="InterPro" id="IPR050741">
    <property type="entry name" value="Acyl-CoA_dehydrogenase"/>
</dbReference>
<feature type="domain" description="Acyl-CoA dehydrogenase/oxidase N-terminal" evidence="3">
    <location>
        <begin position="24"/>
        <end position="105"/>
    </location>
</feature>